<protein>
    <submittedName>
        <fullName evidence="1">Retrovirus-related Pol polyprotein from transposon RE1</fullName>
    </submittedName>
</protein>
<keyword evidence="2" id="KW-1185">Reference proteome</keyword>
<accession>A0ABD0ZW44</accession>
<sequence>MMTRSKKNIIGPDRKYYMFDAVTHLEVEPNSVAQALKDGRWCNAMSVVFDAHVQNHTWVLVPRKPIYNLVGFRWVFLQGTSSCQRFSNQPMFMRFLIIGLC</sequence>
<evidence type="ECO:0000313" key="1">
    <source>
        <dbReference type="EMBL" id="KAL1198806.1"/>
    </source>
</evidence>
<reference evidence="1 2" key="1">
    <citation type="submission" date="2024-04" db="EMBL/GenBank/DDBJ databases">
        <title>Genome assembly C_amara_ONT_v2.</title>
        <authorList>
            <person name="Yant L."/>
            <person name="Moore C."/>
            <person name="Slenker M."/>
        </authorList>
    </citation>
    <scope>NUCLEOTIDE SEQUENCE [LARGE SCALE GENOMIC DNA]</scope>
    <source>
        <tissue evidence="1">Leaf</tissue>
    </source>
</reference>
<name>A0ABD0ZW44_CARAN</name>
<dbReference type="Proteomes" id="UP001558713">
    <property type="component" value="Unassembled WGS sequence"/>
</dbReference>
<evidence type="ECO:0000313" key="2">
    <source>
        <dbReference type="Proteomes" id="UP001558713"/>
    </source>
</evidence>
<gene>
    <name evidence="1" type="ORF">V5N11_008426</name>
</gene>
<organism evidence="1 2">
    <name type="scientific">Cardamine amara subsp. amara</name>
    <dbReference type="NCBI Taxonomy" id="228776"/>
    <lineage>
        <taxon>Eukaryota</taxon>
        <taxon>Viridiplantae</taxon>
        <taxon>Streptophyta</taxon>
        <taxon>Embryophyta</taxon>
        <taxon>Tracheophyta</taxon>
        <taxon>Spermatophyta</taxon>
        <taxon>Magnoliopsida</taxon>
        <taxon>eudicotyledons</taxon>
        <taxon>Gunneridae</taxon>
        <taxon>Pentapetalae</taxon>
        <taxon>rosids</taxon>
        <taxon>malvids</taxon>
        <taxon>Brassicales</taxon>
        <taxon>Brassicaceae</taxon>
        <taxon>Cardamineae</taxon>
        <taxon>Cardamine</taxon>
    </lineage>
</organism>
<dbReference type="AlphaFoldDB" id="A0ABD0ZW44"/>
<proteinExistence type="predicted"/>
<comment type="caution">
    <text evidence="1">The sequence shown here is derived from an EMBL/GenBank/DDBJ whole genome shotgun (WGS) entry which is preliminary data.</text>
</comment>
<dbReference type="EMBL" id="JBANAX010000657">
    <property type="protein sequence ID" value="KAL1198806.1"/>
    <property type="molecule type" value="Genomic_DNA"/>
</dbReference>